<reference evidence="3 4" key="1">
    <citation type="submission" date="2024-02" db="EMBL/GenBank/DDBJ databases">
        <title>A draft genome for the cacao thread blight pathogen Marasmius crinis-equi.</title>
        <authorList>
            <person name="Cohen S.P."/>
            <person name="Baruah I.K."/>
            <person name="Amoako-Attah I."/>
            <person name="Bukari Y."/>
            <person name="Meinhardt L.W."/>
            <person name="Bailey B.A."/>
        </authorList>
    </citation>
    <scope>NUCLEOTIDE SEQUENCE [LARGE SCALE GENOMIC DNA]</scope>
    <source>
        <strain evidence="3 4">GH-76</strain>
    </source>
</reference>
<feature type="binding site" evidence="1">
    <location>
        <position position="302"/>
    </location>
    <ligand>
        <name>S-adenosyl-L-methionine</name>
        <dbReference type="ChEBI" id="CHEBI:59789"/>
    </ligand>
</feature>
<comment type="subcellular location">
    <subcellularLocation>
        <location evidence="1">Cytoplasm</location>
    </subcellularLocation>
</comment>
<keyword evidence="1" id="KW-0963">Cytoplasm</keyword>
<comment type="function">
    <text evidence="1">S-adenosyl-L-methionine-dependent protein-lysine N-methyltransferase that methylates elongation factor 1-alpha.</text>
</comment>
<dbReference type="Pfam" id="PF10294">
    <property type="entry name" value="Methyltransf_16"/>
    <property type="match status" value="1"/>
</dbReference>
<evidence type="ECO:0000313" key="3">
    <source>
        <dbReference type="EMBL" id="KAL0580787.1"/>
    </source>
</evidence>
<dbReference type="PANTHER" id="PTHR14614">
    <property type="entry name" value="HEPATOCELLULAR CARCINOMA-ASSOCIATED ANTIGEN"/>
    <property type="match status" value="1"/>
</dbReference>
<dbReference type="PANTHER" id="PTHR14614:SF132">
    <property type="entry name" value="PROTEIN-LYSINE METHYLTRANSFERASE C42C1.13"/>
    <property type="match status" value="1"/>
</dbReference>
<evidence type="ECO:0000313" key="4">
    <source>
        <dbReference type="Proteomes" id="UP001465976"/>
    </source>
</evidence>
<dbReference type="EMBL" id="JBAHYK010000023">
    <property type="protein sequence ID" value="KAL0580787.1"/>
    <property type="molecule type" value="Genomic_DNA"/>
</dbReference>
<dbReference type="InterPro" id="IPR033684">
    <property type="entry name" value="EFM6"/>
</dbReference>
<evidence type="ECO:0000256" key="1">
    <source>
        <dbReference type="HAMAP-Rule" id="MF_03198"/>
    </source>
</evidence>
<dbReference type="InterPro" id="IPR019410">
    <property type="entry name" value="Methyltransf_16"/>
</dbReference>
<feature type="compositionally biased region" description="Acidic residues" evidence="2">
    <location>
        <begin position="32"/>
        <end position="51"/>
    </location>
</feature>
<evidence type="ECO:0000256" key="2">
    <source>
        <dbReference type="SAM" id="MobiDB-lite"/>
    </source>
</evidence>
<keyword evidence="1" id="KW-0949">S-adenosyl-L-methionine</keyword>
<proteinExistence type="inferred from homology"/>
<dbReference type="Proteomes" id="UP001465976">
    <property type="component" value="Unassembled WGS sequence"/>
</dbReference>
<feature type="binding site" evidence="1">
    <location>
        <position position="225"/>
    </location>
    <ligand>
        <name>S-adenosyl-L-methionine</name>
        <dbReference type="ChEBI" id="CHEBI:59789"/>
    </ligand>
</feature>
<protein>
    <recommendedName>
        <fullName evidence="1">Protein-lysine N-methyltransferase EFM6</fullName>
        <ecNumber evidence="1">2.1.1.-</ecNumber>
    </recommendedName>
    <alternativeName>
        <fullName evidence="1">Elongation factor methyltransferase 6</fullName>
    </alternativeName>
</protein>
<comment type="caution">
    <text evidence="3">The sequence shown here is derived from an EMBL/GenBank/DDBJ whole genome shotgun (WGS) entry which is preliminary data.</text>
</comment>
<dbReference type="Gene3D" id="3.40.50.150">
    <property type="entry name" value="Vaccinia Virus protein VP39"/>
    <property type="match status" value="1"/>
</dbReference>
<keyword evidence="1" id="KW-0489">Methyltransferase</keyword>
<sequence>MSALASDVGLPSEIAWMITAAKGKGPKKEVADADEEDAVEDEEDVEDVDAEDAVRVSCSSSSVRSLSLDGLDFPRGPFTRTEVLEAIDVEEKMVVMVGNGGICGLAIIKHNFVLYLLPSMAQQLDEPKLSSDDLTVDQHFLIDLEDEEQFQLLRLTIGIENAGTSNLLQSELVSMLPGQCYSLHDKTLTLTFSQNLADKDHDSSTRNLSITLGVDSSPGCGGVVWPAGQILSSYLVRKGPAYLQGKNVLELGSGTGLVGLIAAMLNPAHVWITDQVFLLDMMRQNVSKNNLDSKCTVAELDWGTPIPTAIARPDVILAADCVYFEPAFPLLVQTLCDLVSDNTEVLLCYKKRRKADKRFFALLKKRFVWAQVEDDPNRPIYERDSIALLRISKRKTRGAGMT</sequence>
<dbReference type="SUPFAM" id="SSF53335">
    <property type="entry name" value="S-adenosyl-L-methionine-dependent methyltransferases"/>
    <property type="match status" value="1"/>
</dbReference>
<keyword evidence="4" id="KW-1185">Reference proteome</keyword>
<dbReference type="InterPro" id="IPR029063">
    <property type="entry name" value="SAM-dependent_MTases_sf"/>
</dbReference>
<dbReference type="HAMAP" id="MF_03198">
    <property type="entry name" value="Methyltr_EFM6"/>
    <property type="match status" value="1"/>
</dbReference>
<keyword evidence="1" id="KW-0808">Transferase</keyword>
<dbReference type="EC" id="2.1.1.-" evidence="1"/>
<feature type="binding site" evidence="1">
    <location>
        <begin position="252"/>
        <end position="254"/>
    </location>
    <ligand>
        <name>S-adenosyl-L-methionine</name>
        <dbReference type="ChEBI" id="CHEBI:59789"/>
    </ligand>
</feature>
<accession>A0ABR3FZE3</accession>
<gene>
    <name evidence="1 3" type="primary">EFM6</name>
    <name evidence="3" type="ORF">V5O48_001252</name>
</gene>
<name>A0ABR3FZE3_9AGAR</name>
<comment type="similarity">
    <text evidence="1">Belongs to the class I-like SAM-binding methyltransferase superfamily. METTL21 family. EFM6 subfamily.</text>
</comment>
<organism evidence="3 4">
    <name type="scientific">Marasmius crinis-equi</name>
    <dbReference type="NCBI Taxonomy" id="585013"/>
    <lineage>
        <taxon>Eukaryota</taxon>
        <taxon>Fungi</taxon>
        <taxon>Dikarya</taxon>
        <taxon>Basidiomycota</taxon>
        <taxon>Agaricomycotina</taxon>
        <taxon>Agaricomycetes</taxon>
        <taxon>Agaricomycetidae</taxon>
        <taxon>Agaricales</taxon>
        <taxon>Marasmiineae</taxon>
        <taxon>Marasmiaceae</taxon>
        <taxon>Marasmius</taxon>
    </lineage>
</organism>
<feature type="binding site" evidence="1">
    <location>
        <position position="274"/>
    </location>
    <ligand>
        <name>S-adenosyl-L-methionine</name>
        <dbReference type="ChEBI" id="CHEBI:59789"/>
    </ligand>
</feature>
<dbReference type="CDD" id="cd02440">
    <property type="entry name" value="AdoMet_MTases"/>
    <property type="match status" value="1"/>
</dbReference>
<feature type="region of interest" description="Disordered" evidence="2">
    <location>
        <begin position="23"/>
        <end position="51"/>
    </location>
</feature>
<feature type="binding site" evidence="1">
    <location>
        <position position="319"/>
    </location>
    <ligand>
        <name>S-adenosyl-L-methionine</name>
        <dbReference type="ChEBI" id="CHEBI:59789"/>
    </ligand>
</feature>